<gene>
    <name evidence="1" type="ORF">KFK09_013227</name>
</gene>
<dbReference type="AlphaFoldDB" id="A0A8T3BCJ1"/>
<dbReference type="EMBL" id="JAGYWB010000010">
    <property type="protein sequence ID" value="KAI0507109.1"/>
    <property type="molecule type" value="Genomic_DNA"/>
</dbReference>
<name>A0A8T3BCJ1_DENNO</name>
<evidence type="ECO:0000313" key="1">
    <source>
        <dbReference type="EMBL" id="KAI0507109.1"/>
    </source>
</evidence>
<comment type="caution">
    <text evidence="1">The sequence shown here is derived from an EMBL/GenBank/DDBJ whole genome shotgun (WGS) entry which is preliminary data.</text>
</comment>
<keyword evidence="2" id="KW-1185">Reference proteome</keyword>
<protein>
    <submittedName>
        <fullName evidence="1">Uncharacterized protein</fullName>
    </submittedName>
</protein>
<proteinExistence type="predicted"/>
<organism evidence="1 2">
    <name type="scientific">Dendrobium nobile</name>
    <name type="common">Orchid</name>
    <dbReference type="NCBI Taxonomy" id="94219"/>
    <lineage>
        <taxon>Eukaryota</taxon>
        <taxon>Viridiplantae</taxon>
        <taxon>Streptophyta</taxon>
        <taxon>Embryophyta</taxon>
        <taxon>Tracheophyta</taxon>
        <taxon>Spermatophyta</taxon>
        <taxon>Magnoliopsida</taxon>
        <taxon>Liliopsida</taxon>
        <taxon>Asparagales</taxon>
        <taxon>Orchidaceae</taxon>
        <taxon>Epidendroideae</taxon>
        <taxon>Malaxideae</taxon>
        <taxon>Dendrobiinae</taxon>
        <taxon>Dendrobium</taxon>
    </lineage>
</organism>
<dbReference type="Proteomes" id="UP000829196">
    <property type="component" value="Unassembled WGS sequence"/>
</dbReference>
<accession>A0A8T3BCJ1</accession>
<sequence length="113" mass="12691">MGVDTEGYRRGMWNACSLRHVSLGSDTRNEGRKSDGCSKYEPLRFRGNGIGFDRMVSSCAILALCPLAWIPFRVGLGCFELLKPVEALKMALEVSPMNTMQGSMVQGWRYLYF</sequence>
<evidence type="ECO:0000313" key="2">
    <source>
        <dbReference type="Proteomes" id="UP000829196"/>
    </source>
</evidence>
<reference evidence="1" key="1">
    <citation type="journal article" date="2022" name="Front. Genet.">
        <title>Chromosome-Scale Assembly of the Dendrobium nobile Genome Provides Insights Into the Molecular Mechanism of the Biosynthesis of the Medicinal Active Ingredient of Dendrobium.</title>
        <authorList>
            <person name="Xu Q."/>
            <person name="Niu S.-C."/>
            <person name="Li K.-L."/>
            <person name="Zheng P.-J."/>
            <person name="Zhang X.-J."/>
            <person name="Jia Y."/>
            <person name="Liu Y."/>
            <person name="Niu Y.-X."/>
            <person name="Yu L.-H."/>
            <person name="Chen D.-F."/>
            <person name="Zhang G.-Q."/>
        </authorList>
    </citation>
    <scope>NUCLEOTIDE SEQUENCE</scope>
    <source>
        <tissue evidence="1">Leaf</tissue>
    </source>
</reference>